<feature type="compositionally biased region" description="Polar residues" evidence="4">
    <location>
        <begin position="1010"/>
        <end position="1025"/>
    </location>
</feature>
<protein>
    <submittedName>
        <fullName evidence="5">Uncharacterized protein</fullName>
    </submittedName>
</protein>
<feature type="repeat" description="WD" evidence="3">
    <location>
        <begin position="85"/>
        <end position="128"/>
    </location>
</feature>
<evidence type="ECO:0000256" key="4">
    <source>
        <dbReference type="SAM" id="MobiDB-lite"/>
    </source>
</evidence>
<keyword evidence="2" id="KW-0677">Repeat</keyword>
<gene>
    <name evidence="5" type="ORF">HETSPECPRED_000134</name>
</gene>
<accession>A0A8H3EDJ4</accession>
<feature type="region of interest" description="Disordered" evidence="4">
    <location>
        <begin position="788"/>
        <end position="832"/>
    </location>
</feature>
<dbReference type="InterPro" id="IPR001680">
    <property type="entry name" value="WD40_rpt"/>
</dbReference>
<dbReference type="Pfam" id="PF00400">
    <property type="entry name" value="WD40"/>
    <property type="match status" value="2"/>
</dbReference>
<dbReference type="Proteomes" id="UP000664521">
    <property type="component" value="Unassembled WGS sequence"/>
</dbReference>
<dbReference type="PANTHER" id="PTHR15574:SF40">
    <property type="entry name" value="WD AND TETRATRICOPEPTIDE REPEATS PROTEIN 1"/>
    <property type="match status" value="1"/>
</dbReference>
<comment type="caution">
    <text evidence="5">The sequence shown here is derived from an EMBL/GenBank/DDBJ whole genome shotgun (WGS) entry which is preliminary data.</text>
</comment>
<dbReference type="Gene3D" id="2.130.10.10">
    <property type="entry name" value="YVTN repeat-like/Quinoprotein amine dehydrogenase"/>
    <property type="match status" value="3"/>
</dbReference>
<evidence type="ECO:0000313" key="5">
    <source>
        <dbReference type="EMBL" id="CAF9903153.1"/>
    </source>
</evidence>
<dbReference type="GO" id="GO:0080008">
    <property type="term" value="C:Cul4-RING E3 ubiquitin ligase complex"/>
    <property type="evidence" value="ECO:0007669"/>
    <property type="project" value="TreeGrafter"/>
</dbReference>
<feature type="region of interest" description="Disordered" evidence="4">
    <location>
        <begin position="357"/>
        <end position="414"/>
    </location>
</feature>
<dbReference type="InterPro" id="IPR015943">
    <property type="entry name" value="WD40/YVTN_repeat-like_dom_sf"/>
</dbReference>
<evidence type="ECO:0000313" key="6">
    <source>
        <dbReference type="Proteomes" id="UP000664521"/>
    </source>
</evidence>
<keyword evidence="6" id="KW-1185">Reference proteome</keyword>
<dbReference type="GO" id="GO:0045717">
    <property type="term" value="P:negative regulation of fatty acid biosynthetic process"/>
    <property type="evidence" value="ECO:0007669"/>
    <property type="project" value="TreeGrafter"/>
</dbReference>
<dbReference type="GO" id="GO:0005737">
    <property type="term" value="C:cytoplasm"/>
    <property type="evidence" value="ECO:0007669"/>
    <property type="project" value="TreeGrafter"/>
</dbReference>
<dbReference type="PROSITE" id="PS50082">
    <property type="entry name" value="WD_REPEATS_2"/>
    <property type="match status" value="1"/>
</dbReference>
<dbReference type="OrthoDB" id="4869960at2759"/>
<feature type="compositionally biased region" description="Polar residues" evidence="4">
    <location>
        <begin position="788"/>
        <end position="807"/>
    </location>
</feature>
<dbReference type="EMBL" id="CAJPDS010000001">
    <property type="protein sequence ID" value="CAF9903153.1"/>
    <property type="molecule type" value="Genomic_DNA"/>
</dbReference>
<evidence type="ECO:0000256" key="1">
    <source>
        <dbReference type="ARBA" id="ARBA00022574"/>
    </source>
</evidence>
<evidence type="ECO:0000256" key="2">
    <source>
        <dbReference type="ARBA" id="ARBA00022737"/>
    </source>
</evidence>
<dbReference type="SMART" id="SM00320">
    <property type="entry name" value="WD40"/>
    <property type="match status" value="6"/>
</dbReference>
<proteinExistence type="predicted"/>
<keyword evidence="1 3" id="KW-0853">WD repeat</keyword>
<name>A0A8H3EDJ4_9LECA</name>
<reference evidence="5" key="1">
    <citation type="submission" date="2021-03" db="EMBL/GenBank/DDBJ databases">
        <authorList>
            <person name="Tagirdzhanova G."/>
        </authorList>
    </citation>
    <scope>NUCLEOTIDE SEQUENCE</scope>
</reference>
<feature type="region of interest" description="Disordered" evidence="4">
    <location>
        <begin position="121"/>
        <end position="141"/>
    </location>
</feature>
<dbReference type="AlphaFoldDB" id="A0A8H3EDJ4"/>
<sequence length="1205" mass="133095">MRPTLQDRIFRREIWEGSRDTSIRGLYGDRAWVDDLDIVAELGGHSGWSSSGRLLASGSDDQHLNIHSYQPESSTSQFALTTTVSTGHTQNIFSVKFMPHSDDRTLVTCAGDSEVRVFDIEHSGQSTVPSEQSNSGSSRRPLRFKNLYNGVRYLSHGDTNTRVYRSHADRVKRIVTESSPHVFLTCSEDGEVRQFDLRQPSSHYPPPRGGRGLFARRGNHDSSNGPPPLISYKRFNLDLNTISCSGSQPHYIALGGAHLHCFLHDRRMLGRDRLAERGTPGNVSPANSLNENENELMGQATQCVRKFAPNGRSKMRRRDYNGHITACKISDTNPNEMIASWSGDYIYSFDLVKSPGAGDVGLRDKDQSIKTNKGKYKESSDRKRKRKKTESTTSADGLWRSSKPRPAAHSAGSGDLALRVRYENGQSEDIAVSNSAGLPRVNMEEARESLLNDVQRRSMQIAKSMVKMRNFLFSLDASTREPRASSLKLSAHTPSFTAALGLAASCLPEMDEIIRSWGYPMNPDEEDIVLQQTLRANRDSSRRFVQAAGTVARFLGGKLQTVSPGSTPALQMFEGISSAPQEGPHTSSRETFNYDFLKAIILWLRGGQQALLQGFKKSPSQRNNDHRFPIPAEAELSGVDDYLIPYLLRLARQSPIPNVDASIFEVDERRRTFQSESAAVIAFSNAIRMPFEDLSRAIMPSDSSSTAGEPRHFPAAQDRSTAFTFWGFKVCRGLLLNAGESVNFRFVDLAFGGLGMNEPEEGRAQEDIDPNEIDDTVHTATLVGRVSAEQNGLSAQTTFRENGTSQDSADRSANENGDVEMGGAPSSSRQAPAIEIEEADSGSEVILMEDLQNDINDHLVAYDDEQANEGGEDEEDNDSDEDGDITAEERHFMFQSAHDRGKRRESVEADVPYSTHSRQYRGHCNVRTVKDCNFYGLQDEYVVSGSDSGHLFIWDKKTSELVNILEGDGEVVNVAQGHPYEPLLAVSGIDHTIKIFSPDARAQEDARLGVNNTVPRSSTGYSSLSNRRRRSDAPAPSDGLASRKRMHESYQITSQNDAERQGGMREAFISRGMLAQLAARLRARTGTDGEAEEVDDDGAPIVLDDNCIRSNDNANSVTDGGKSSIGIFHEMDPLSASAAITELTQQLFKTQKAFLSENDRARQALQVTIGDLPVYIDILNEMSNETVSFRGNLPPSAHSCLKVVH</sequence>
<feature type="compositionally biased region" description="Polar residues" evidence="4">
    <location>
        <begin position="123"/>
        <end position="138"/>
    </location>
</feature>
<evidence type="ECO:0000256" key="3">
    <source>
        <dbReference type="PROSITE-ProRule" id="PRU00221"/>
    </source>
</evidence>
<dbReference type="InterPro" id="IPR045151">
    <property type="entry name" value="DCAF8"/>
</dbReference>
<organism evidence="5 6">
    <name type="scientific">Heterodermia speciosa</name>
    <dbReference type="NCBI Taxonomy" id="116794"/>
    <lineage>
        <taxon>Eukaryota</taxon>
        <taxon>Fungi</taxon>
        <taxon>Dikarya</taxon>
        <taxon>Ascomycota</taxon>
        <taxon>Pezizomycotina</taxon>
        <taxon>Lecanoromycetes</taxon>
        <taxon>OSLEUM clade</taxon>
        <taxon>Lecanoromycetidae</taxon>
        <taxon>Caliciales</taxon>
        <taxon>Physciaceae</taxon>
        <taxon>Heterodermia</taxon>
    </lineage>
</organism>
<feature type="region of interest" description="Disordered" evidence="4">
    <location>
        <begin position="1006"/>
        <end position="1061"/>
    </location>
</feature>
<dbReference type="InterPro" id="IPR036322">
    <property type="entry name" value="WD40_repeat_dom_sf"/>
</dbReference>
<dbReference type="SUPFAM" id="SSF50978">
    <property type="entry name" value="WD40 repeat-like"/>
    <property type="match status" value="1"/>
</dbReference>
<feature type="region of interest" description="Disordered" evidence="4">
    <location>
        <begin position="197"/>
        <end position="228"/>
    </location>
</feature>
<dbReference type="PANTHER" id="PTHR15574">
    <property type="entry name" value="WD REPEAT DOMAIN-CONTAINING FAMILY"/>
    <property type="match status" value="1"/>
</dbReference>